<feature type="domain" description="Protein kinase" evidence="2">
    <location>
        <begin position="77"/>
        <end position="118"/>
    </location>
</feature>
<comment type="caution">
    <text evidence="3">The sequence shown here is derived from an EMBL/GenBank/DDBJ whole genome shotgun (WGS) entry which is preliminary data.</text>
</comment>
<dbReference type="SUPFAM" id="SSF56112">
    <property type="entry name" value="Protein kinase-like (PK-like)"/>
    <property type="match status" value="1"/>
</dbReference>
<dbReference type="Proteomes" id="UP000663879">
    <property type="component" value="Unassembled WGS sequence"/>
</dbReference>
<dbReference type="EMBL" id="CAJNOC010006988">
    <property type="protein sequence ID" value="CAF1089748.1"/>
    <property type="molecule type" value="Genomic_DNA"/>
</dbReference>
<evidence type="ECO:0000259" key="2">
    <source>
        <dbReference type="PROSITE" id="PS50011"/>
    </source>
</evidence>
<gene>
    <name evidence="3" type="ORF">OXX778_LOCUS20609</name>
</gene>
<dbReference type="GO" id="GO:0031032">
    <property type="term" value="P:actomyosin structure organization"/>
    <property type="evidence" value="ECO:0007669"/>
    <property type="project" value="TreeGrafter"/>
</dbReference>
<evidence type="ECO:0000313" key="3">
    <source>
        <dbReference type="EMBL" id="CAF1089748.1"/>
    </source>
</evidence>
<dbReference type="AlphaFoldDB" id="A0A814NFB5"/>
<dbReference type="GO" id="GO:0004674">
    <property type="term" value="F:protein serine/threonine kinase activity"/>
    <property type="evidence" value="ECO:0007669"/>
    <property type="project" value="TreeGrafter"/>
</dbReference>
<keyword evidence="4" id="KW-1185">Reference proteome</keyword>
<sequence>MLRDESESLENFVLSKNETTNLLNKFSLESLLDALIVLYDECFSSSLRRDKHIANFLDYARQYVDKLKELRLSRNHFDIIKVIGRGAFGEVAFVRMKNTDNIYAMKILNKWEILKRAE</sequence>
<dbReference type="FunFam" id="3.30.200.20:FF:001055">
    <property type="entry name" value="Serine/threonine-protein kinase MRCK beta"/>
    <property type="match status" value="1"/>
</dbReference>
<dbReference type="PROSITE" id="PS50011">
    <property type="entry name" value="PROTEIN_KINASE_DOM"/>
    <property type="match status" value="1"/>
</dbReference>
<dbReference type="InterPro" id="IPR017441">
    <property type="entry name" value="Protein_kinase_ATP_BS"/>
</dbReference>
<accession>A0A814NFB5</accession>
<dbReference type="GO" id="GO:0005524">
    <property type="term" value="F:ATP binding"/>
    <property type="evidence" value="ECO:0007669"/>
    <property type="project" value="UniProtKB-UniRule"/>
</dbReference>
<dbReference type="InterPro" id="IPR050839">
    <property type="entry name" value="Rho-assoc_Ser/Thr_Kinase"/>
</dbReference>
<keyword evidence="1" id="KW-0067">ATP-binding</keyword>
<dbReference type="OrthoDB" id="2156623at2759"/>
<feature type="non-terminal residue" evidence="3">
    <location>
        <position position="118"/>
    </location>
</feature>
<dbReference type="Gene3D" id="3.30.200.20">
    <property type="entry name" value="Phosphorylase Kinase, domain 1"/>
    <property type="match status" value="1"/>
</dbReference>
<protein>
    <recommendedName>
        <fullName evidence="2">Protein kinase domain-containing protein</fullName>
    </recommendedName>
</protein>
<dbReference type="GO" id="GO:0005856">
    <property type="term" value="C:cytoskeleton"/>
    <property type="evidence" value="ECO:0007669"/>
    <property type="project" value="TreeGrafter"/>
</dbReference>
<dbReference type="InterPro" id="IPR011009">
    <property type="entry name" value="Kinase-like_dom_sf"/>
</dbReference>
<evidence type="ECO:0000313" key="4">
    <source>
        <dbReference type="Proteomes" id="UP000663879"/>
    </source>
</evidence>
<organism evidence="3 4">
    <name type="scientific">Brachionus calyciflorus</name>
    <dbReference type="NCBI Taxonomy" id="104777"/>
    <lineage>
        <taxon>Eukaryota</taxon>
        <taxon>Metazoa</taxon>
        <taxon>Spiralia</taxon>
        <taxon>Gnathifera</taxon>
        <taxon>Rotifera</taxon>
        <taxon>Eurotatoria</taxon>
        <taxon>Monogononta</taxon>
        <taxon>Pseudotrocha</taxon>
        <taxon>Ploima</taxon>
        <taxon>Brachionidae</taxon>
        <taxon>Brachionus</taxon>
    </lineage>
</organism>
<dbReference type="InterPro" id="IPR000719">
    <property type="entry name" value="Prot_kinase_dom"/>
</dbReference>
<dbReference type="GO" id="GO:0005737">
    <property type="term" value="C:cytoplasm"/>
    <property type="evidence" value="ECO:0007669"/>
    <property type="project" value="TreeGrafter"/>
</dbReference>
<name>A0A814NFB5_9BILA</name>
<proteinExistence type="predicted"/>
<feature type="binding site" evidence="1">
    <location>
        <position position="106"/>
    </location>
    <ligand>
        <name>ATP</name>
        <dbReference type="ChEBI" id="CHEBI:30616"/>
    </ligand>
</feature>
<evidence type="ECO:0000256" key="1">
    <source>
        <dbReference type="PROSITE-ProRule" id="PRU10141"/>
    </source>
</evidence>
<dbReference type="PANTHER" id="PTHR22988:SF66">
    <property type="entry name" value="SERINE_THREONINE-PROTEIN KINASE GENGHIS KHAN"/>
    <property type="match status" value="1"/>
</dbReference>
<dbReference type="PROSITE" id="PS00107">
    <property type="entry name" value="PROTEIN_KINASE_ATP"/>
    <property type="match status" value="1"/>
</dbReference>
<dbReference type="PANTHER" id="PTHR22988">
    <property type="entry name" value="MYOTONIC DYSTROPHY S/T KINASE-RELATED"/>
    <property type="match status" value="1"/>
</dbReference>
<reference evidence="3" key="1">
    <citation type="submission" date="2021-02" db="EMBL/GenBank/DDBJ databases">
        <authorList>
            <person name="Nowell W R."/>
        </authorList>
    </citation>
    <scope>NUCLEOTIDE SEQUENCE</scope>
    <source>
        <strain evidence="3">Ploen Becks lab</strain>
    </source>
</reference>
<keyword evidence="1" id="KW-0547">Nucleotide-binding</keyword>